<keyword evidence="3" id="KW-0732">Signal</keyword>
<comment type="similarity">
    <text evidence="1 9">Belongs to the lysophospholipase family.</text>
</comment>
<name>A0A261Y844_9FUNG</name>
<evidence type="ECO:0000313" key="12">
    <source>
        <dbReference type="Proteomes" id="UP000242875"/>
    </source>
</evidence>
<evidence type="ECO:0000256" key="4">
    <source>
        <dbReference type="ARBA" id="ARBA00022801"/>
    </source>
</evidence>
<evidence type="ECO:0000256" key="1">
    <source>
        <dbReference type="ARBA" id="ARBA00008780"/>
    </source>
</evidence>
<dbReference type="InterPro" id="IPR036812">
    <property type="entry name" value="NAD(P)_OxRdtase_dom_sf"/>
</dbReference>
<evidence type="ECO:0000256" key="8">
    <source>
        <dbReference type="PROSITE-ProRule" id="PRU00555"/>
    </source>
</evidence>
<dbReference type="GO" id="GO:0005829">
    <property type="term" value="C:cytosol"/>
    <property type="evidence" value="ECO:0007669"/>
    <property type="project" value="TreeGrafter"/>
</dbReference>
<dbReference type="OrthoDB" id="4084751at2759"/>
<accession>A0A261Y844</accession>
<keyword evidence="4 8" id="KW-0378">Hydrolase</keyword>
<dbReference type="AlphaFoldDB" id="A0A261Y844"/>
<dbReference type="InterPro" id="IPR002642">
    <property type="entry name" value="LysoPLipase_cat_dom"/>
</dbReference>
<dbReference type="SMART" id="SM00022">
    <property type="entry name" value="PLAc"/>
    <property type="match status" value="1"/>
</dbReference>
<keyword evidence="12" id="KW-1185">Reference proteome</keyword>
<dbReference type="GO" id="GO:0004623">
    <property type="term" value="F:phospholipase A2 activity"/>
    <property type="evidence" value="ECO:0007669"/>
    <property type="project" value="TreeGrafter"/>
</dbReference>
<dbReference type="Pfam" id="PF00248">
    <property type="entry name" value="Aldo_ket_red"/>
    <property type="match status" value="1"/>
</dbReference>
<evidence type="ECO:0000256" key="6">
    <source>
        <dbReference type="ARBA" id="ARBA00023098"/>
    </source>
</evidence>
<dbReference type="PANTHER" id="PTHR10728:SF33">
    <property type="entry name" value="LYSOPHOSPHOLIPASE 1-RELATED"/>
    <property type="match status" value="1"/>
</dbReference>
<evidence type="ECO:0000256" key="9">
    <source>
        <dbReference type="RuleBase" id="RU362103"/>
    </source>
</evidence>
<evidence type="ECO:0000256" key="7">
    <source>
        <dbReference type="ARBA" id="ARBA00023180"/>
    </source>
</evidence>
<dbReference type="PANTHER" id="PTHR10728">
    <property type="entry name" value="CYTOSOLIC PHOSPHOLIPASE A2"/>
    <property type="match status" value="1"/>
</dbReference>
<dbReference type="Proteomes" id="UP000242875">
    <property type="component" value="Unassembled WGS sequence"/>
</dbReference>
<dbReference type="GO" id="GO:0046475">
    <property type="term" value="P:glycerophospholipid catabolic process"/>
    <property type="evidence" value="ECO:0007669"/>
    <property type="project" value="TreeGrafter"/>
</dbReference>
<dbReference type="EC" id="3.1.1.5" evidence="2 9"/>
<dbReference type="SUPFAM" id="SSF52151">
    <property type="entry name" value="FabD/lysophospholipase-like"/>
    <property type="match status" value="1"/>
</dbReference>
<comment type="catalytic activity">
    <reaction evidence="9">
        <text>a 1-acyl-sn-glycero-3-phosphocholine + H2O = sn-glycerol 3-phosphocholine + a fatty acid + H(+)</text>
        <dbReference type="Rhea" id="RHEA:15177"/>
        <dbReference type="ChEBI" id="CHEBI:15377"/>
        <dbReference type="ChEBI" id="CHEBI:15378"/>
        <dbReference type="ChEBI" id="CHEBI:16870"/>
        <dbReference type="ChEBI" id="CHEBI:28868"/>
        <dbReference type="ChEBI" id="CHEBI:58168"/>
        <dbReference type="EC" id="3.1.1.5"/>
    </reaction>
</comment>
<dbReference type="PROSITE" id="PS51210">
    <property type="entry name" value="PLA2C"/>
    <property type="match status" value="1"/>
</dbReference>
<evidence type="ECO:0000313" key="11">
    <source>
        <dbReference type="EMBL" id="OZJ06782.1"/>
    </source>
</evidence>
<sequence>MVNAGLTIRPDAIPQEEVIKIMRLAFDQGAAFFDGGEFNDIPPNGTGNLVLTDELFQTYRGTRGTRFSFRSKRLATFEGLRKEAGFIPVRKSRPHLPIEDAIGGLAKCMQEGLFDHIGLSEISASSIRGAHAVHPIAAVEVECSVATFCLTASTILVATDAHAEGDLRPHYDRFQEEYLRHNLQLVQKLEPMAYAHEFFPPVNNASVSITWSDIATYDWFANGSWPMPILLIAEVLPNDTEYQNTGVRIPGPNNPLVEYNPFEWGTWSGDMAYFMQRFDNATFAMGTSLQASSFWYLQNMTMGQFPPFAKRSLLSGNWKRSLRKRADVFPAQELDSLLQPFPEYFNISIPQAVTAPYPNPFLGLNNSKQTTLQMIDGSLTGQTIPFWGLLWSQRKVDLIIAFDASGETNNSWQNGTNMINTAKAAKAAGVPFPDIPSANTILSRRYNEIPTFFGRNATSDAPIILYVSNAPWTTYSNISFASSGSIPYSEFQGLLNNSLCSK</sequence>
<reference evidence="11 12" key="1">
    <citation type="journal article" date="2017" name="Mycologia">
        <title>Bifiguratus adelaidae, gen. et sp. nov., a new member of Mucoromycotina in endophytic and soil-dwelling habitats.</title>
        <authorList>
            <person name="Torres-Cruz T.J."/>
            <person name="Billingsley Tobias T.L."/>
            <person name="Almatruk M."/>
            <person name="Hesse C."/>
            <person name="Kuske C.R."/>
            <person name="Desiro A."/>
            <person name="Benucci G.M."/>
            <person name="Bonito G."/>
            <person name="Stajich J.E."/>
            <person name="Dunlap C."/>
            <person name="Arnold A.E."/>
            <person name="Porras-Alfaro A."/>
        </authorList>
    </citation>
    <scope>NUCLEOTIDE SEQUENCE [LARGE SCALE GENOMIC DNA]</scope>
    <source>
        <strain evidence="11 12">AZ0501</strain>
    </source>
</reference>
<evidence type="ECO:0000256" key="3">
    <source>
        <dbReference type="ARBA" id="ARBA00022729"/>
    </source>
</evidence>
<dbReference type="GO" id="GO:0004622">
    <property type="term" value="F:phosphatidylcholine lysophospholipase activity"/>
    <property type="evidence" value="ECO:0007669"/>
    <property type="project" value="UniProtKB-EC"/>
</dbReference>
<dbReference type="Gene3D" id="3.40.1090.10">
    <property type="entry name" value="Cytosolic phospholipase A2 catalytic domain"/>
    <property type="match status" value="1"/>
</dbReference>
<protein>
    <recommendedName>
        <fullName evidence="2 9">Lysophospholipase</fullName>
        <ecNumber evidence="2 9">3.1.1.5</ecNumber>
    </recommendedName>
</protein>
<organism evidence="11 12">
    <name type="scientific">Bifiguratus adelaidae</name>
    <dbReference type="NCBI Taxonomy" id="1938954"/>
    <lineage>
        <taxon>Eukaryota</taxon>
        <taxon>Fungi</taxon>
        <taxon>Fungi incertae sedis</taxon>
        <taxon>Mucoromycota</taxon>
        <taxon>Mucoromycotina</taxon>
        <taxon>Endogonomycetes</taxon>
        <taxon>Endogonales</taxon>
        <taxon>Endogonales incertae sedis</taxon>
        <taxon>Bifiguratus</taxon>
    </lineage>
</organism>
<proteinExistence type="inferred from homology"/>
<dbReference type="Pfam" id="PF01735">
    <property type="entry name" value="PLA2_B"/>
    <property type="match status" value="1"/>
</dbReference>
<evidence type="ECO:0000259" key="10">
    <source>
        <dbReference type="PROSITE" id="PS51210"/>
    </source>
</evidence>
<evidence type="ECO:0000256" key="5">
    <source>
        <dbReference type="ARBA" id="ARBA00022963"/>
    </source>
</evidence>
<comment type="caution">
    <text evidence="11">The sequence shown here is derived from an EMBL/GenBank/DDBJ whole genome shotgun (WGS) entry which is preliminary data.</text>
</comment>
<evidence type="ECO:0000256" key="2">
    <source>
        <dbReference type="ARBA" id="ARBA00013274"/>
    </source>
</evidence>
<dbReference type="EMBL" id="MVBO01000002">
    <property type="protein sequence ID" value="OZJ06782.1"/>
    <property type="molecule type" value="Genomic_DNA"/>
</dbReference>
<keyword evidence="6 8" id="KW-0443">Lipid metabolism</keyword>
<keyword evidence="5 8" id="KW-0442">Lipid degradation</keyword>
<dbReference type="InterPro" id="IPR016035">
    <property type="entry name" value="Acyl_Trfase/lysoPLipase"/>
</dbReference>
<dbReference type="InterPro" id="IPR023210">
    <property type="entry name" value="NADP_OxRdtase_dom"/>
</dbReference>
<gene>
    <name evidence="11" type="ORF">BZG36_00403</name>
</gene>
<feature type="domain" description="PLA2c" evidence="10">
    <location>
        <begin position="208"/>
        <end position="502"/>
    </location>
</feature>
<keyword evidence="7" id="KW-0325">Glycoprotein</keyword>
<dbReference type="SUPFAM" id="SSF51430">
    <property type="entry name" value="NAD(P)-linked oxidoreductase"/>
    <property type="match status" value="1"/>
</dbReference>